<keyword evidence="2" id="KW-1185">Reference proteome</keyword>
<organism evidence="1 2">
    <name type="scientific">Sphingomonas naphthae</name>
    <dbReference type="NCBI Taxonomy" id="1813468"/>
    <lineage>
        <taxon>Bacteria</taxon>
        <taxon>Pseudomonadati</taxon>
        <taxon>Pseudomonadota</taxon>
        <taxon>Alphaproteobacteria</taxon>
        <taxon>Sphingomonadales</taxon>
        <taxon>Sphingomonadaceae</taxon>
        <taxon>Sphingomonas</taxon>
    </lineage>
</organism>
<reference evidence="1 2" key="1">
    <citation type="submission" date="2023-02" db="EMBL/GenBank/DDBJ databases">
        <title>Genome sequence of Sphingomonas naphthae.</title>
        <authorList>
            <person name="Kim S."/>
            <person name="Heo J."/>
            <person name="Kwon S.-W."/>
        </authorList>
    </citation>
    <scope>NUCLEOTIDE SEQUENCE [LARGE SCALE GENOMIC DNA]</scope>
    <source>
        <strain evidence="1 2">KACC 18716</strain>
    </source>
</reference>
<proteinExistence type="predicted"/>
<sequence length="54" mass="5977">MTPGSNHLKCLNHLKEALDCLRADDGDAITAARIEHAMDDLRHRLIAQGIDPDK</sequence>
<gene>
    <name evidence="1" type="ORF">PQ455_10260</name>
</gene>
<dbReference type="RefSeq" id="WP_273685979.1">
    <property type="nucleotide sequence ID" value="NZ_CP117411.1"/>
</dbReference>
<evidence type="ECO:0000313" key="2">
    <source>
        <dbReference type="Proteomes" id="UP001220395"/>
    </source>
</evidence>
<dbReference type="EMBL" id="CP117411">
    <property type="protein sequence ID" value="WCT72031.1"/>
    <property type="molecule type" value="Genomic_DNA"/>
</dbReference>
<accession>A0ABY7TFL7</accession>
<dbReference type="Proteomes" id="UP001220395">
    <property type="component" value="Chromosome"/>
</dbReference>
<evidence type="ECO:0000313" key="1">
    <source>
        <dbReference type="EMBL" id="WCT72031.1"/>
    </source>
</evidence>
<name>A0ABY7TFL7_9SPHN</name>
<protein>
    <submittedName>
        <fullName evidence="1">Uncharacterized protein</fullName>
    </submittedName>
</protein>